<comment type="similarity">
    <text evidence="1">In the N-terminal section; belongs to the glycosyltransferase 20 family.</text>
</comment>
<sequence>MSEKAAYYAAADCCVVSAVRDGLNRIPYSTYRVAARRAPSPAPPPPAMENGSSSSAAQQQQRSSVVVVSEFVGCSPSLGGAIRVNPFCERSVAEGNVRGAEHAHGEKQARHRRNYAFLAVFVGLGFGLGYRAIAFHAGFKSLVPEHVVPAYRAAAHRLIVLQCDGTMVPNAEVTELLNELCADPMTSSSSSADAGVNKGVAVEALISAMARRGEAPDFVLCFGDDENMFEALAGVMDEKKMPPLLPAGARVFTCTIGKAPSKAAFYLDEPPDVIAVLRGMLATTGSSSSSSSSSRLQPAVPPVRAPRRLGLFEIVSLVNNGSG</sequence>
<dbReference type="AlphaFoldDB" id="A0AAV5FH03"/>
<feature type="region of interest" description="Disordered" evidence="3">
    <location>
        <begin position="36"/>
        <end position="56"/>
    </location>
</feature>
<dbReference type="GO" id="GO:0004805">
    <property type="term" value="F:trehalose-phosphatase activity"/>
    <property type="evidence" value="ECO:0007669"/>
    <property type="project" value="TreeGrafter"/>
</dbReference>
<keyword evidence="6" id="KW-1185">Reference proteome</keyword>
<dbReference type="GO" id="GO:0005829">
    <property type="term" value="C:cytosol"/>
    <property type="evidence" value="ECO:0007669"/>
    <property type="project" value="TreeGrafter"/>
</dbReference>
<evidence type="ECO:0000256" key="4">
    <source>
        <dbReference type="SAM" id="Phobius"/>
    </source>
</evidence>
<evidence type="ECO:0000256" key="3">
    <source>
        <dbReference type="SAM" id="MobiDB-lite"/>
    </source>
</evidence>
<proteinExistence type="inferred from homology"/>
<dbReference type="Gene3D" id="3.40.50.1000">
    <property type="entry name" value="HAD superfamily/HAD-like"/>
    <property type="match status" value="1"/>
</dbReference>
<protein>
    <submittedName>
        <fullName evidence="5">Uncharacterized protein</fullName>
    </submittedName>
</protein>
<keyword evidence="4" id="KW-1133">Transmembrane helix</keyword>
<evidence type="ECO:0000313" key="6">
    <source>
        <dbReference type="Proteomes" id="UP001054889"/>
    </source>
</evidence>
<evidence type="ECO:0000313" key="5">
    <source>
        <dbReference type="EMBL" id="GJN33938.1"/>
    </source>
</evidence>
<dbReference type="GO" id="GO:0005992">
    <property type="term" value="P:trehalose biosynthetic process"/>
    <property type="evidence" value="ECO:0007669"/>
    <property type="project" value="InterPro"/>
</dbReference>
<dbReference type="EMBL" id="BQKI01000085">
    <property type="protein sequence ID" value="GJN33938.1"/>
    <property type="molecule type" value="Genomic_DNA"/>
</dbReference>
<reference evidence="5" key="1">
    <citation type="journal article" date="2018" name="DNA Res.">
        <title>Multiple hybrid de novo genome assembly of finger millet, an orphan allotetraploid crop.</title>
        <authorList>
            <person name="Hatakeyama M."/>
            <person name="Aluri S."/>
            <person name="Balachadran M.T."/>
            <person name="Sivarajan S.R."/>
            <person name="Patrignani A."/>
            <person name="Gruter S."/>
            <person name="Poveda L."/>
            <person name="Shimizu-Inatsugi R."/>
            <person name="Baeten J."/>
            <person name="Francoijs K.J."/>
            <person name="Nataraja K.N."/>
            <person name="Reddy Y.A.N."/>
            <person name="Phadnis S."/>
            <person name="Ravikumar R.L."/>
            <person name="Schlapbach R."/>
            <person name="Sreeman S.M."/>
            <person name="Shimizu K.K."/>
        </authorList>
    </citation>
    <scope>NUCLEOTIDE SEQUENCE</scope>
</reference>
<comment type="similarity">
    <text evidence="2">In the C-terminal section; belongs to the trehalose phosphatase family.</text>
</comment>
<dbReference type="Proteomes" id="UP001054889">
    <property type="component" value="Unassembled WGS sequence"/>
</dbReference>
<dbReference type="Pfam" id="PF02358">
    <property type="entry name" value="Trehalose_PPase"/>
    <property type="match status" value="1"/>
</dbReference>
<dbReference type="InterPro" id="IPR001830">
    <property type="entry name" value="Glyco_trans_20"/>
</dbReference>
<dbReference type="InterPro" id="IPR023214">
    <property type="entry name" value="HAD_sf"/>
</dbReference>
<dbReference type="PANTHER" id="PTHR10788:SF80">
    <property type="entry name" value="TREHALOSE 6-PHOSPHATE PHOSPHATASE"/>
    <property type="match status" value="1"/>
</dbReference>
<dbReference type="InterPro" id="IPR036412">
    <property type="entry name" value="HAD-like_sf"/>
</dbReference>
<dbReference type="InterPro" id="IPR003337">
    <property type="entry name" value="Trehalose_PPase"/>
</dbReference>
<gene>
    <name evidence="5" type="primary">gb22569</name>
    <name evidence="5" type="ORF">PR202_gb22569</name>
</gene>
<dbReference type="Gene3D" id="3.40.50.2000">
    <property type="entry name" value="Glycogen Phosphorylase B"/>
    <property type="match status" value="1"/>
</dbReference>
<dbReference type="Pfam" id="PF00982">
    <property type="entry name" value="Glyco_transf_20"/>
    <property type="match status" value="1"/>
</dbReference>
<keyword evidence="4" id="KW-0812">Transmembrane</keyword>
<evidence type="ECO:0000256" key="2">
    <source>
        <dbReference type="ARBA" id="ARBA00006330"/>
    </source>
</evidence>
<dbReference type="FunFam" id="3.40.50.1000:FF:000052">
    <property type="entry name" value="Alpha,alpha-trehalose-phosphate synthase [UDP-forming] 6"/>
    <property type="match status" value="1"/>
</dbReference>
<accession>A0AAV5FH03</accession>
<dbReference type="SUPFAM" id="SSF56784">
    <property type="entry name" value="HAD-like"/>
    <property type="match status" value="1"/>
</dbReference>
<name>A0AAV5FH03_ELECO</name>
<comment type="caution">
    <text evidence="5">The sequence shown here is derived from an EMBL/GenBank/DDBJ whole genome shotgun (WGS) entry which is preliminary data.</text>
</comment>
<organism evidence="5 6">
    <name type="scientific">Eleusine coracana subsp. coracana</name>
    <dbReference type="NCBI Taxonomy" id="191504"/>
    <lineage>
        <taxon>Eukaryota</taxon>
        <taxon>Viridiplantae</taxon>
        <taxon>Streptophyta</taxon>
        <taxon>Embryophyta</taxon>
        <taxon>Tracheophyta</taxon>
        <taxon>Spermatophyta</taxon>
        <taxon>Magnoliopsida</taxon>
        <taxon>Liliopsida</taxon>
        <taxon>Poales</taxon>
        <taxon>Poaceae</taxon>
        <taxon>PACMAD clade</taxon>
        <taxon>Chloridoideae</taxon>
        <taxon>Cynodonteae</taxon>
        <taxon>Eleusininae</taxon>
        <taxon>Eleusine</taxon>
    </lineage>
</organism>
<evidence type="ECO:0000256" key="1">
    <source>
        <dbReference type="ARBA" id="ARBA00005409"/>
    </source>
</evidence>
<dbReference type="SUPFAM" id="SSF53756">
    <property type="entry name" value="UDP-Glycosyltransferase/glycogen phosphorylase"/>
    <property type="match status" value="1"/>
</dbReference>
<reference evidence="5" key="2">
    <citation type="submission" date="2021-12" db="EMBL/GenBank/DDBJ databases">
        <title>Resequencing data analysis of finger millet.</title>
        <authorList>
            <person name="Hatakeyama M."/>
            <person name="Aluri S."/>
            <person name="Balachadran M.T."/>
            <person name="Sivarajan S.R."/>
            <person name="Poveda L."/>
            <person name="Shimizu-Inatsugi R."/>
            <person name="Schlapbach R."/>
            <person name="Sreeman S.M."/>
            <person name="Shimizu K.K."/>
        </authorList>
    </citation>
    <scope>NUCLEOTIDE SEQUENCE</scope>
</reference>
<dbReference type="PANTHER" id="PTHR10788">
    <property type="entry name" value="TREHALOSE-6-PHOSPHATE SYNTHASE"/>
    <property type="match status" value="1"/>
</dbReference>
<feature type="transmembrane region" description="Helical" evidence="4">
    <location>
        <begin position="115"/>
        <end position="133"/>
    </location>
</feature>
<keyword evidence="4" id="KW-0472">Membrane</keyword>